<evidence type="ECO:0000313" key="5">
    <source>
        <dbReference type="Proteomes" id="UP000294575"/>
    </source>
</evidence>
<keyword evidence="5" id="KW-1185">Reference proteome</keyword>
<dbReference type="Proteomes" id="UP000294575">
    <property type="component" value="Unassembled WGS sequence"/>
</dbReference>
<dbReference type="InterPro" id="IPR036388">
    <property type="entry name" value="WH-like_DNA-bd_sf"/>
</dbReference>
<feature type="domain" description="BPL/LPL catalytic" evidence="3">
    <location>
        <begin position="62"/>
        <end position="250"/>
    </location>
</feature>
<dbReference type="InterPro" id="IPR030855">
    <property type="entry name" value="Bifunct_BirA"/>
</dbReference>
<dbReference type="EC" id="6.3.4.15" evidence="2"/>
<dbReference type="InterPro" id="IPR036390">
    <property type="entry name" value="WH_DNA-bd_sf"/>
</dbReference>
<dbReference type="SUPFAM" id="SSF46785">
    <property type="entry name" value="Winged helix' DNA-binding domain"/>
    <property type="match status" value="1"/>
</dbReference>
<keyword evidence="2" id="KW-0678">Repressor</keyword>
<dbReference type="RefSeq" id="WP_101497980.1">
    <property type="nucleotide sequence ID" value="NZ_LNJZ01000009.1"/>
</dbReference>
<feature type="binding site" evidence="2">
    <location>
        <position position="108"/>
    </location>
    <ligand>
        <name>biotin</name>
        <dbReference type="ChEBI" id="CHEBI:57586"/>
    </ligand>
</feature>
<evidence type="ECO:0000313" key="4">
    <source>
        <dbReference type="EMBL" id="TDQ36370.1"/>
    </source>
</evidence>
<dbReference type="GO" id="GO:0005524">
    <property type="term" value="F:ATP binding"/>
    <property type="evidence" value="ECO:0007669"/>
    <property type="project" value="UniProtKB-UniRule"/>
</dbReference>
<dbReference type="EMBL" id="SNYK01000013">
    <property type="protein sequence ID" value="TDQ36370.1"/>
    <property type="molecule type" value="Genomic_DNA"/>
</dbReference>
<accession>A0A4R6TS01</accession>
<dbReference type="InterPro" id="IPR004408">
    <property type="entry name" value="Biotin_CoA_COase_ligase"/>
</dbReference>
<feature type="binding site" evidence="2">
    <location>
        <position position="179"/>
    </location>
    <ligand>
        <name>biotin</name>
        <dbReference type="ChEBI" id="CHEBI:57586"/>
    </ligand>
</feature>
<keyword evidence="1 2" id="KW-0436">Ligase</keyword>
<dbReference type="Gene3D" id="2.30.30.100">
    <property type="match status" value="1"/>
</dbReference>
<dbReference type="HAMAP" id="MF_00978">
    <property type="entry name" value="Bifunct_BirA"/>
    <property type="match status" value="1"/>
</dbReference>
<comment type="catalytic activity">
    <reaction evidence="2">
        <text>biotin + L-lysyl-[protein] + ATP = N(6)-biotinyl-L-lysyl-[protein] + AMP + diphosphate + H(+)</text>
        <dbReference type="Rhea" id="RHEA:11756"/>
        <dbReference type="Rhea" id="RHEA-COMP:9752"/>
        <dbReference type="Rhea" id="RHEA-COMP:10505"/>
        <dbReference type="ChEBI" id="CHEBI:15378"/>
        <dbReference type="ChEBI" id="CHEBI:29969"/>
        <dbReference type="ChEBI" id="CHEBI:30616"/>
        <dbReference type="ChEBI" id="CHEBI:33019"/>
        <dbReference type="ChEBI" id="CHEBI:57586"/>
        <dbReference type="ChEBI" id="CHEBI:83144"/>
        <dbReference type="ChEBI" id="CHEBI:456215"/>
        <dbReference type="EC" id="6.3.4.15"/>
    </reaction>
</comment>
<dbReference type="GO" id="GO:0005737">
    <property type="term" value="C:cytoplasm"/>
    <property type="evidence" value="ECO:0007669"/>
    <property type="project" value="TreeGrafter"/>
</dbReference>
<keyword evidence="2" id="KW-0804">Transcription</keyword>
<dbReference type="PANTHER" id="PTHR12835">
    <property type="entry name" value="BIOTIN PROTEIN LIGASE"/>
    <property type="match status" value="1"/>
</dbReference>
<protein>
    <recommendedName>
        <fullName evidence="2">Bifunctional ligase/repressor BirA</fullName>
    </recommendedName>
    <alternativeName>
        <fullName evidence="2">Biotin operon repressor</fullName>
    </alternativeName>
    <alternativeName>
        <fullName evidence="2">Biotin--[acetyl-CoA-carboxylase] ligase</fullName>
        <ecNumber evidence="2">6.3.4.15</ecNumber>
    </alternativeName>
    <alternativeName>
        <fullName evidence="2">Biotin--protein ligase</fullName>
    </alternativeName>
    <alternativeName>
        <fullName evidence="2">Biotin-[acetyl-CoA carboxylase] synthetase</fullName>
    </alternativeName>
</protein>
<dbReference type="CDD" id="cd16442">
    <property type="entry name" value="BPL"/>
    <property type="match status" value="1"/>
</dbReference>
<keyword evidence="2" id="KW-0805">Transcription regulation</keyword>
<evidence type="ECO:0000259" key="3">
    <source>
        <dbReference type="PROSITE" id="PS51733"/>
    </source>
</evidence>
<reference evidence="4 5" key="1">
    <citation type="submission" date="2019-03" db="EMBL/GenBank/DDBJ databases">
        <title>Genomic Encyclopedia of Type Strains, Phase IV (KMG-IV): sequencing the most valuable type-strain genomes for metagenomic binning, comparative biology and taxonomic classification.</title>
        <authorList>
            <person name="Goeker M."/>
        </authorList>
    </citation>
    <scope>NUCLEOTIDE SEQUENCE [LARGE SCALE GENOMIC DNA]</scope>
    <source>
        <strain evidence="4 5">DSM 28679</strain>
    </source>
</reference>
<dbReference type="AlphaFoldDB" id="A0A4R6TS01"/>
<dbReference type="OrthoDB" id="9807064at2"/>
<evidence type="ECO:0000256" key="2">
    <source>
        <dbReference type="HAMAP-Rule" id="MF_00978"/>
    </source>
</evidence>
<gene>
    <name evidence="2" type="primary">birA</name>
    <name evidence="4" type="ORF">DFQ45_113101</name>
</gene>
<dbReference type="Pfam" id="PF03099">
    <property type="entry name" value="BPL_LplA_LipB"/>
    <property type="match status" value="1"/>
</dbReference>
<dbReference type="InterPro" id="IPR013196">
    <property type="entry name" value="HTH_11"/>
</dbReference>
<dbReference type="InterPro" id="IPR004143">
    <property type="entry name" value="BPL_LPL_catalytic"/>
</dbReference>
<keyword evidence="2" id="KW-0547">Nucleotide-binding</keyword>
<dbReference type="GO" id="GO:0006355">
    <property type="term" value="P:regulation of DNA-templated transcription"/>
    <property type="evidence" value="ECO:0007669"/>
    <property type="project" value="UniProtKB-UniRule"/>
</dbReference>
<keyword evidence="2" id="KW-0238">DNA-binding</keyword>
<dbReference type="InterPro" id="IPR045864">
    <property type="entry name" value="aa-tRNA-synth_II/BPL/LPL"/>
</dbReference>
<feature type="binding site" evidence="2">
    <location>
        <begin position="112"/>
        <end position="114"/>
    </location>
    <ligand>
        <name>biotin</name>
        <dbReference type="ChEBI" id="CHEBI:57586"/>
    </ligand>
</feature>
<feature type="binding site" evidence="2">
    <location>
        <begin position="85"/>
        <end position="87"/>
    </location>
    <ligand>
        <name>biotin</name>
        <dbReference type="ChEBI" id="CHEBI:57586"/>
    </ligand>
</feature>
<keyword evidence="2" id="KW-0067">ATP-binding</keyword>
<dbReference type="Gene3D" id="3.30.930.10">
    <property type="entry name" value="Bira Bifunctional Protein, Domain 2"/>
    <property type="match status" value="1"/>
</dbReference>
<comment type="caution">
    <text evidence="4">The sequence shown here is derived from an EMBL/GenBank/DDBJ whole genome shotgun (WGS) entry which is preliminary data.</text>
</comment>
<dbReference type="SUPFAM" id="SSF50037">
    <property type="entry name" value="C-terminal domain of transcriptional repressors"/>
    <property type="match status" value="1"/>
</dbReference>
<dbReference type="PROSITE" id="PS51733">
    <property type="entry name" value="BPL_LPL_CATALYTIC"/>
    <property type="match status" value="1"/>
</dbReference>
<dbReference type="InterPro" id="IPR008988">
    <property type="entry name" value="Transcriptional_repressor_C"/>
</dbReference>
<proteinExistence type="inferred from homology"/>
<dbReference type="PANTHER" id="PTHR12835:SF5">
    <property type="entry name" value="BIOTIN--PROTEIN LIGASE"/>
    <property type="match status" value="1"/>
</dbReference>
<comment type="function">
    <text evidence="2">Acts both as a biotin--[acetyl-CoA-carboxylase] ligase and a biotin-operon repressor. In the presence of ATP, BirA activates biotin to form the BirA-biotinyl-5'-adenylate (BirA-bio-5'-AMP or holoBirA) complex. HoloBirA can either transfer the biotinyl moiety to the biotin carboxyl carrier protein (BCCP) subunit of acetyl-CoA carboxylase, or bind to the biotin operator site and inhibit transcription of the operon.</text>
</comment>
<dbReference type="NCBIfam" id="TIGR00121">
    <property type="entry name" value="birA_ligase"/>
    <property type="match status" value="1"/>
</dbReference>
<name>A0A4R6TS01_9GAMM</name>
<dbReference type="Gene3D" id="1.10.10.10">
    <property type="entry name" value="Winged helix-like DNA-binding domain superfamily/Winged helix DNA-binding domain"/>
    <property type="match status" value="1"/>
</dbReference>
<dbReference type="NCBIfam" id="NF008848">
    <property type="entry name" value="PRK11886.1-3"/>
    <property type="match status" value="1"/>
</dbReference>
<keyword evidence="2" id="KW-0092">Biotin</keyword>
<dbReference type="GO" id="GO:0004077">
    <property type="term" value="F:biotin--[biotin carboxyl-carrier protein] ligase activity"/>
    <property type="evidence" value="ECO:0007669"/>
    <property type="project" value="UniProtKB-UniRule"/>
</dbReference>
<dbReference type="Pfam" id="PF08279">
    <property type="entry name" value="HTH_11"/>
    <property type="match status" value="1"/>
</dbReference>
<dbReference type="GO" id="GO:0003677">
    <property type="term" value="F:DNA binding"/>
    <property type="evidence" value="ECO:0007669"/>
    <property type="project" value="UniProtKB-UniRule"/>
</dbReference>
<sequence length="318" mass="35313">MYDLLEILADGEFHSGAQIGVELGITRAAVWKRMQKLQQQADYEIESVSGKGYRLKEGVELLDIKKVQELSGPEFGVVLLKTVDSTNEYAKRLVRNHQRLDVVLAEEQTQGRGRRGRQWQSPYASNLYASFVWPVTEGMRQLEGLSLAVGLAVLQAIDDLGVEDAGLKWPNDILVGEEKIAGVLLELIGDLADQSHVIIGVGINVNMQRPVEEIGQPWTSLRHQLGGYVSRHDVYRGLLGHLRRILSVQKLEGFAALRQQWDARHLWRGRSVELSSGVGLVKGQVTGINDRGELGIRTSRGEEFFAGGELSLRLANDS</sequence>
<feature type="DNA-binding region" description="H-T-H motif" evidence="2">
    <location>
        <begin position="16"/>
        <end position="35"/>
    </location>
</feature>
<evidence type="ECO:0000256" key="1">
    <source>
        <dbReference type="ARBA" id="ARBA00022598"/>
    </source>
</evidence>
<comment type="similarity">
    <text evidence="2">Belongs to the biotin--protein ligase family.</text>
</comment>
<organism evidence="4 5">
    <name type="scientific">Thiopseudomonas denitrificans</name>
    <dbReference type="NCBI Taxonomy" id="1501432"/>
    <lineage>
        <taxon>Bacteria</taxon>
        <taxon>Pseudomonadati</taxon>
        <taxon>Pseudomonadota</taxon>
        <taxon>Gammaproteobacteria</taxon>
        <taxon>Pseudomonadales</taxon>
        <taxon>Pseudomonadaceae</taxon>
        <taxon>Thiopseudomonas</taxon>
    </lineage>
</organism>
<dbReference type="SUPFAM" id="SSF55681">
    <property type="entry name" value="Class II aaRS and biotin synthetases"/>
    <property type="match status" value="1"/>
</dbReference>